<accession>A0A1Q3G5D2</accession>
<evidence type="ECO:0000256" key="1">
    <source>
        <dbReference type="SAM" id="SignalP"/>
    </source>
</evidence>
<feature type="chain" id="PRO_5010271974" evidence="1">
    <location>
        <begin position="24"/>
        <end position="143"/>
    </location>
</feature>
<evidence type="ECO:0000313" key="2">
    <source>
        <dbReference type="EMBL" id="JAV34979.1"/>
    </source>
</evidence>
<feature type="signal peptide" evidence="1">
    <location>
        <begin position="1"/>
        <end position="23"/>
    </location>
</feature>
<sequence>MRENFFLLVGTACVLVGMQVARSELSADEVEYDDEGFWIGHGLGSRKEGDEILKILYKSVGPFSEPQNVTLVEKFNAGDGESITFTQFNSSRVLTYFREVVLDFNPKNFYIKLNLYNITNLRLQRTVYGYRSPNALKRRSNLV</sequence>
<dbReference type="EMBL" id="GFDL01000066">
    <property type="protein sequence ID" value="JAV34979.1"/>
    <property type="molecule type" value="Transcribed_RNA"/>
</dbReference>
<dbReference type="AlphaFoldDB" id="A0A1Q3G5D2"/>
<keyword evidence="1" id="KW-0732">Signal</keyword>
<protein>
    <submittedName>
        <fullName evidence="2">Putative conserved secreted protein</fullName>
    </submittedName>
</protein>
<name>A0A1Q3G5D2_CULTA</name>
<organism evidence="2">
    <name type="scientific">Culex tarsalis</name>
    <name type="common">Encephalitis mosquito</name>
    <dbReference type="NCBI Taxonomy" id="7177"/>
    <lineage>
        <taxon>Eukaryota</taxon>
        <taxon>Metazoa</taxon>
        <taxon>Ecdysozoa</taxon>
        <taxon>Arthropoda</taxon>
        <taxon>Hexapoda</taxon>
        <taxon>Insecta</taxon>
        <taxon>Pterygota</taxon>
        <taxon>Neoptera</taxon>
        <taxon>Endopterygota</taxon>
        <taxon>Diptera</taxon>
        <taxon>Nematocera</taxon>
        <taxon>Culicoidea</taxon>
        <taxon>Culicidae</taxon>
        <taxon>Culicinae</taxon>
        <taxon>Culicini</taxon>
        <taxon>Culex</taxon>
        <taxon>Culex</taxon>
    </lineage>
</organism>
<proteinExistence type="predicted"/>
<reference evidence="2" key="1">
    <citation type="submission" date="2017-01" db="EMBL/GenBank/DDBJ databases">
        <title>A deep insight into the sialotranscriptome of adult male and female Cluex tarsalis mosquitoes.</title>
        <authorList>
            <person name="Ribeiro J.M."/>
            <person name="Moreira F."/>
            <person name="Bernard K.A."/>
            <person name="Calvo E."/>
        </authorList>
    </citation>
    <scope>NUCLEOTIDE SEQUENCE</scope>
    <source>
        <strain evidence="2">Kern County</strain>
        <tissue evidence="2">Salivary glands</tissue>
    </source>
</reference>